<feature type="domain" description="ParB-like N-terminal" evidence="2">
    <location>
        <begin position="27"/>
        <end position="94"/>
    </location>
</feature>
<evidence type="ECO:0000259" key="2">
    <source>
        <dbReference type="Pfam" id="PF02195"/>
    </source>
</evidence>
<name>A0ABU8X134_9BURK</name>
<sequence length="293" mass="33103">MTDVALAFLPKPLSIALVRILPSHALPAGFQQTRKFKQICASIAEIGMIEPLSISPVDRKSGQHCLLDGHLRWEALRTLDYEEAPCLVATSDETYTYNNYVNRLSTVQEHLMIRRAVERGVSPERLARSLCVDVRQITKKMTMLDGICPEVVALMKDRQFSTEVSSALRQMKPVRQIECMQLMVSANNTTISYAQAMLAATSPAMLVQGKRPARRAGASQEQVVRMEREMSNLQDRYRLAENTYGEDVLHLVLARGFIVKLLGNAQVHRYLEKHDATVLEQFEEIVRMASMEL</sequence>
<proteinExistence type="predicted"/>
<dbReference type="InterPro" id="IPR003115">
    <property type="entry name" value="ParB_N"/>
</dbReference>
<dbReference type="PANTHER" id="PTHR33375">
    <property type="entry name" value="CHROMOSOME-PARTITIONING PROTEIN PARB-RELATED"/>
    <property type="match status" value="1"/>
</dbReference>
<dbReference type="EMBL" id="JBBKZT010000062">
    <property type="protein sequence ID" value="MEJ8852728.1"/>
    <property type="molecule type" value="Genomic_DNA"/>
</dbReference>
<evidence type="ECO:0000313" key="4">
    <source>
        <dbReference type="EMBL" id="MEJ8852728.1"/>
    </source>
</evidence>
<keyword evidence="1" id="KW-0175">Coiled coil</keyword>
<keyword evidence="5" id="KW-1185">Reference proteome</keyword>
<dbReference type="InterPro" id="IPR036086">
    <property type="entry name" value="ParB/Sulfiredoxin_sf"/>
</dbReference>
<organism evidence="4 5">
    <name type="scientific">Variovorax rhizosphaerae</name>
    <dbReference type="NCBI Taxonomy" id="1836200"/>
    <lineage>
        <taxon>Bacteria</taxon>
        <taxon>Pseudomonadati</taxon>
        <taxon>Pseudomonadota</taxon>
        <taxon>Betaproteobacteria</taxon>
        <taxon>Burkholderiales</taxon>
        <taxon>Comamonadaceae</taxon>
        <taxon>Variovorax</taxon>
    </lineage>
</organism>
<dbReference type="Pfam" id="PF02195">
    <property type="entry name" value="ParB_N"/>
    <property type="match status" value="1"/>
</dbReference>
<dbReference type="InterPro" id="IPR050336">
    <property type="entry name" value="Chromosome_partition/occlusion"/>
</dbReference>
<reference evidence="4 5" key="1">
    <citation type="submission" date="2024-03" db="EMBL/GenBank/DDBJ databases">
        <title>Novel species of the genus Variovorax.</title>
        <authorList>
            <person name="Liu Q."/>
            <person name="Xin Y.-H."/>
        </authorList>
    </citation>
    <scope>NUCLEOTIDE SEQUENCE [LARGE SCALE GENOMIC DNA]</scope>
    <source>
        <strain evidence="4 5">KACC 18900</strain>
    </source>
</reference>
<comment type="caution">
    <text evidence="4">The sequence shown here is derived from an EMBL/GenBank/DDBJ whole genome shotgun (WGS) entry which is preliminary data.</text>
</comment>
<dbReference type="Proteomes" id="UP001385892">
    <property type="component" value="Unassembled WGS sequence"/>
</dbReference>
<dbReference type="Gene3D" id="3.90.1530.10">
    <property type="entry name" value="Conserved hypothetical protein from pyrococcus furiosus pfu- 392566-001, ParB domain"/>
    <property type="match status" value="1"/>
</dbReference>
<accession>A0ABU8X134</accession>
<evidence type="ECO:0000259" key="3">
    <source>
        <dbReference type="Pfam" id="PF07506"/>
    </source>
</evidence>
<dbReference type="RefSeq" id="WP_340348668.1">
    <property type="nucleotide sequence ID" value="NZ_JBBKZT010000062.1"/>
</dbReference>
<gene>
    <name evidence="4" type="ORF">WKW82_39465</name>
</gene>
<dbReference type="SUPFAM" id="SSF109709">
    <property type="entry name" value="KorB DNA-binding domain-like"/>
    <property type="match status" value="1"/>
</dbReference>
<evidence type="ECO:0000256" key="1">
    <source>
        <dbReference type="SAM" id="Coils"/>
    </source>
</evidence>
<dbReference type="InterPro" id="IPR011111">
    <property type="entry name" value="Plasmid_RepB"/>
</dbReference>
<evidence type="ECO:0000313" key="5">
    <source>
        <dbReference type="Proteomes" id="UP001385892"/>
    </source>
</evidence>
<protein>
    <submittedName>
        <fullName evidence="4">Plasmid partitioning protein RepB C-terminal domain-containing protein</fullName>
    </submittedName>
</protein>
<feature type="domain" description="RepB plasmid partition" evidence="3">
    <location>
        <begin position="102"/>
        <end position="282"/>
    </location>
</feature>
<dbReference type="Pfam" id="PF07506">
    <property type="entry name" value="RepB"/>
    <property type="match status" value="1"/>
</dbReference>
<dbReference type="PANTHER" id="PTHR33375:SF1">
    <property type="entry name" value="CHROMOSOME-PARTITIONING PROTEIN PARB-RELATED"/>
    <property type="match status" value="1"/>
</dbReference>
<dbReference type="SUPFAM" id="SSF110849">
    <property type="entry name" value="ParB/Sulfiredoxin"/>
    <property type="match status" value="1"/>
</dbReference>
<feature type="coiled-coil region" evidence="1">
    <location>
        <begin position="216"/>
        <end position="243"/>
    </location>
</feature>